<dbReference type="SUPFAM" id="SSF52821">
    <property type="entry name" value="Rhodanese/Cell cycle control phosphatase"/>
    <property type="match status" value="1"/>
</dbReference>
<reference evidence="1" key="1">
    <citation type="submission" date="2022-08" db="UniProtKB">
        <authorList>
            <consortium name="EnsemblMetazoa"/>
        </authorList>
    </citation>
    <scope>IDENTIFICATION</scope>
    <source>
        <strain evidence="1">Israel</strain>
    </source>
</reference>
<organism evidence="1 2">
    <name type="scientific">Phlebotomus papatasi</name>
    <name type="common">Sandfly</name>
    <dbReference type="NCBI Taxonomy" id="29031"/>
    <lineage>
        <taxon>Eukaryota</taxon>
        <taxon>Metazoa</taxon>
        <taxon>Ecdysozoa</taxon>
        <taxon>Arthropoda</taxon>
        <taxon>Hexapoda</taxon>
        <taxon>Insecta</taxon>
        <taxon>Pterygota</taxon>
        <taxon>Neoptera</taxon>
        <taxon>Endopterygota</taxon>
        <taxon>Diptera</taxon>
        <taxon>Nematocera</taxon>
        <taxon>Psychodoidea</taxon>
        <taxon>Psychodidae</taxon>
        <taxon>Phlebotomus</taxon>
        <taxon>Phlebotomus</taxon>
    </lineage>
</organism>
<dbReference type="InterPro" id="IPR036873">
    <property type="entry name" value="Rhodanese-like_dom_sf"/>
</dbReference>
<accession>A0A1B0DMP3</accession>
<dbReference type="PROSITE" id="PS50206">
    <property type="entry name" value="RHODANESE_3"/>
    <property type="match status" value="1"/>
</dbReference>
<evidence type="ECO:0000313" key="1">
    <source>
        <dbReference type="EnsemblMetazoa" id="PPAI009635-PA"/>
    </source>
</evidence>
<dbReference type="PANTHER" id="PTHR44086">
    <property type="entry name" value="THIOSULFATE SULFURTRANSFERASE RDL2, MITOCHONDRIAL-RELATED"/>
    <property type="match status" value="1"/>
</dbReference>
<dbReference type="VEuPathDB" id="VectorBase:PPAI009635"/>
<dbReference type="Gene3D" id="3.40.250.10">
    <property type="entry name" value="Rhodanese-like domain"/>
    <property type="match status" value="1"/>
</dbReference>
<proteinExistence type="predicted"/>
<dbReference type="Proteomes" id="UP000092462">
    <property type="component" value="Unassembled WGS sequence"/>
</dbReference>
<dbReference type="InterPro" id="IPR001763">
    <property type="entry name" value="Rhodanese-like_dom"/>
</dbReference>
<dbReference type="PANTHER" id="PTHR44086:SF10">
    <property type="entry name" value="THIOSULFATE SULFURTRANSFERASE_RHODANESE-LIKE DOMAIN-CONTAINING PROTEIN 3"/>
    <property type="match status" value="1"/>
</dbReference>
<sequence length="78" mass="8766">MVFINSVEDSLKLSNEEFKEKYGRDKPAKEQEVIFHCRMGGRAGKATDIATALGFVNAKNYKGSWTEWSEKEGLPAPK</sequence>
<dbReference type="Pfam" id="PF00581">
    <property type="entry name" value="Rhodanese"/>
    <property type="match status" value="1"/>
</dbReference>
<name>A0A1B0DMP3_PHLPP</name>
<dbReference type="AlphaFoldDB" id="A0A1B0DMP3"/>
<evidence type="ECO:0000313" key="2">
    <source>
        <dbReference type="Proteomes" id="UP000092462"/>
    </source>
</evidence>
<dbReference type="EMBL" id="AJVK01007061">
    <property type="status" value="NOT_ANNOTATED_CDS"/>
    <property type="molecule type" value="Genomic_DNA"/>
</dbReference>
<protein>
    <submittedName>
        <fullName evidence="1">Uncharacterized protein</fullName>
    </submittedName>
</protein>
<dbReference type="EnsemblMetazoa" id="PPAI009635-RA">
    <property type="protein sequence ID" value="PPAI009635-PA"/>
    <property type="gene ID" value="PPAI009635"/>
</dbReference>
<dbReference type="VEuPathDB" id="VectorBase:PPAPM1_007678"/>
<keyword evidence="2" id="KW-1185">Reference proteome</keyword>